<accession>A0ACD4ZC36</accession>
<sequence>MDLAFERIPGWRELSENTLTVPEFRNRHLHSATAGLHVIANVIAAARIADRARWWTPSPSEALTAVGAEVVELLPSTPCTSSSGHARQGRL</sequence>
<evidence type="ECO:0000313" key="2">
    <source>
        <dbReference type="Proteomes" id="UP001348369"/>
    </source>
</evidence>
<reference evidence="1" key="1">
    <citation type="submission" date="2022-10" db="EMBL/GenBank/DDBJ databases">
        <title>The complete genomes of actinobacterial strains from the NBC collection.</title>
        <authorList>
            <person name="Joergensen T.S."/>
            <person name="Alvarez Arevalo M."/>
            <person name="Sterndorff E.B."/>
            <person name="Faurdal D."/>
            <person name="Vuksanovic O."/>
            <person name="Mourched A.-S."/>
            <person name="Charusanti P."/>
            <person name="Shaw S."/>
            <person name="Blin K."/>
            <person name="Weber T."/>
        </authorList>
    </citation>
    <scope>NUCLEOTIDE SEQUENCE</scope>
    <source>
        <strain evidence="1">NBC 01771</strain>
    </source>
</reference>
<protein>
    <submittedName>
        <fullName evidence="1">Uncharacterized protein</fullName>
    </submittedName>
</protein>
<evidence type="ECO:0000313" key="1">
    <source>
        <dbReference type="EMBL" id="WSB95843.1"/>
    </source>
</evidence>
<dbReference type="EMBL" id="CP109109">
    <property type="protein sequence ID" value="WSB95843.1"/>
    <property type="molecule type" value="Genomic_DNA"/>
</dbReference>
<name>A0ACD4ZC36_9ACTN</name>
<dbReference type="Proteomes" id="UP001348369">
    <property type="component" value="Chromosome"/>
</dbReference>
<proteinExistence type="predicted"/>
<organism evidence="1 2">
    <name type="scientific">Streptomyces scopuliridis</name>
    <dbReference type="NCBI Taxonomy" id="452529"/>
    <lineage>
        <taxon>Bacteria</taxon>
        <taxon>Bacillati</taxon>
        <taxon>Actinomycetota</taxon>
        <taxon>Actinomycetes</taxon>
        <taxon>Kitasatosporales</taxon>
        <taxon>Streptomycetaceae</taxon>
        <taxon>Streptomyces</taxon>
    </lineage>
</organism>
<keyword evidence="2" id="KW-1185">Reference proteome</keyword>
<gene>
    <name evidence="1" type="ORF">OG835_01600</name>
</gene>